<dbReference type="Proteomes" id="UP000298652">
    <property type="component" value="Chromosome 2"/>
</dbReference>
<dbReference type="AlphaFoldDB" id="A0A4U6VPL1"/>
<dbReference type="Gramene" id="TKW31072">
    <property type="protein sequence ID" value="TKW31072"/>
    <property type="gene ID" value="SEVIR_2G081233v2"/>
</dbReference>
<evidence type="ECO:0000313" key="3">
    <source>
        <dbReference type="Proteomes" id="UP000298652"/>
    </source>
</evidence>
<proteinExistence type="predicted"/>
<keyword evidence="1" id="KW-0732">Signal</keyword>
<evidence type="ECO:0000313" key="2">
    <source>
        <dbReference type="EMBL" id="TKW31072.1"/>
    </source>
</evidence>
<gene>
    <name evidence="2" type="ORF">SEVIR_2G081233v2</name>
</gene>
<feature type="chain" id="PRO_5020948548" evidence="1">
    <location>
        <begin position="26"/>
        <end position="84"/>
    </location>
</feature>
<feature type="signal peptide" evidence="1">
    <location>
        <begin position="1"/>
        <end position="25"/>
    </location>
</feature>
<dbReference type="EMBL" id="CM016553">
    <property type="protein sequence ID" value="TKW31072.1"/>
    <property type="molecule type" value="Genomic_DNA"/>
</dbReference>
<reference evidence="2" key="1">
    <citation type="submission" date="2019-03" db="EMBL/GenBank/DDBJ databases">
        <title>WGS assembly of Setaria viridis.</title>
        <authorList>
            <person name="Huang P."/>
            <person name="Jenkins J."/>
            <person name="Grimwood J."/>
            <person name="Barry K."/>
            <person name="Healey A."/>
            <person name="Mamidi S."/>
            <person name="Sreedasyam A."/>
            <person name="Shu S."/>
            <person name="Feldman M."/>
            <person name="Wu J."/>
            <person name="Yu Y."/>
            <person name="Chen C."/>
            <person name="Johnson J."/>
            <person name="Rokhsar D."/>
            <person name="Baxter I."/>
            <person name="Schmutz J."/>
            <person name="Brutnell T."/>
            <person name="Kellogg E."/>
        </authorList>
    </citation>
    <scope>NUCLEOTIDE SEQUENCE [LARGE SCALE GENOMIC DNA]</scope>
</reference>
<sequence length="84" mass="9348">MQSLLAARARWRWLIGVAGLSGVRIQCCDTTSSMPPFTRVRLDLMRALDGALAACHWGRPRILSRALNGLQREEKEMQTVAPGK</sequence>
<keyword evidence="3" id="KW-1185">Reference proteome</keyword>
<accession>A0A4U6VPL1</accession>
<evidence type="ECO:0000256" key="1">
    <source>
        <dbReference type="SAM" id="SignalP"/>
    </source>
</evidence>
<protein>
    <submittedName>
        <fullName evidence="2">Uncharacterized protein</fullName>
    </submittedName>
</protein>
<name>A0A4U6VPL1_SETVI</name>
<organism evidence="2 3">
    <name type="scientific">Setaria viridis</name>
    <name type="common">Green bristlegrass</name>
    <name type="synonym">Setaria italica subsp. viridis</name>
    <dbReference type="NCBI Taxonomy" id="4556"/>
    <lineage>
        <taxon>Eukaryota</taxon>
        <taxon>Viridiplantae</taxon>
        <taxon>Streptophyta</taxon>
        <taxon>Embryophyta</taxon>
        <taxon>Tracheophyta</taxon>
        <taxon>Spermatophyta</taxon>
        <taxon>Magnoliopsida</taxon>
        <taxon>Liliopsida</taxon>
        <taxon>Poales</taxon>
        <taxon>Poaceae</taxon>
        <taxon>PACMAD clade</taxon>
        <taxon>Panicoideae</taxon>
        <taxon>Panicodae</taxon>
        <taxon>Paniceae</taxon>
        <taxon>Cenchrinae</taxon>
        <taxon>Setaria</taxon>
    </lineage>
</organism>